<protein>
    <recommendedName>
        <fullName evidence="4">Aspartic peptidase DDI1-type domain-containing protein</fullName>
    </recommendedName>
</protein>
<organism evidence="2 3">
    <name type="scientific">Mucuna pruriens</name>
    <name type="common">Velvet bean</name>
    <name type="synonym">Dolichos pruriens</name>
    <dbReference type="NCBI Taxonomy" id="157652"/>
    <lineage>
        <taxon>Eukaryota</taxon>
        <taxon>Viridiplantae</taxon>
        <taxon>Streptophyta</taxon>
        <taxon>Embryophyta</taxon>
        <taxon>Tracheophyta</taxon>
        <taxon>Spermatophyta</taxon>
        <taxon>Magnoliopsida</taxon>
        <taxon>eudicotyledons</taxon>
        <taxon>Gunneridae</taxon>
        <taxon>Pentapetalae</taxon>
        <taxon>rosids</taxon>
        <taxon>fabids</taxon>
        <taxon>Fabales</taxon>
        <taxon>Fabaceae</taxon>
        <taxon>Papilionoideae</taxon>
        <taxon>50 kb inversion clade</taxon>
        <taxon>NPAAA clade</taxon>
        <taxon>indigoferoid/millettioid clade</taxon>
        <taxon>Phaseoleae</taxon>
        <taxon>Mucuna</taxon>
    </lineage>
</organism>
<gene>
    <name evidence="2" type="ORF">CR513_07227</name>
</gene>
<reference evidence="2" key="1">
    <citation type="submission" date="2018-05" db="EMBL/GenBank/DDBJ databases">
        <title>Draft genome of Mucuna pruriens seed.</title>
        <authorList>
            <person name="Nnadi N.E."/>
            <person name="Vos R."/>
            <person name="Hasami M.H."/>
            <person name="Devisetty U.K."/>
            <person name="Aguiy J.C."/>
        </authorList>
    </citation>
    <scope>NUCLEOTIDE SEQUENCE [LARGE SCALE GENOMIC DNA]</scope>
    <source>
        <strain evidence="2">JCA_2017</strain>
    </source>
</reference>
<dbReference type="Gene3D" id="3.10.10.10">
    <property type="entry name" value="HIV Type 1 Reverse Transcriptase, subunit A, domain 1"/>
    <property type="match status" value="1"/>
</dbReference>
<feature type="compositionally biased region" description="Acidic residues" evidence="1">
    <location>
        <begin position="1"/>
        <end position="10"/>
    </location>
</feature>
<accession>A0A371I0H7</accession>
<proteinExistence type="predicted"/>
<keyword evidence="3" id="KW-1185">Reference proteome</keyword>
<feature type="non-terminal residue" evidence="2">
    <location>
        <position position="1"/>
    </location>
</feature>
<dbReference type="SUPFAM" id="SSF56672">
    <property type="entry name" value="DNA/RNA polymerases"/>
    <property type="match status" value="1"/>
</dbReference>
<dbReference type="EMBL" id="QJKJ01001256">
    <property type="protein sequence ID" value="RDY08533.1"/>
    <property type="molecule type" value="Genomic_DNA"/>
</dbReference>
<feature type="region of interest" description="Disordered" evidence="1">
    <location>
        <begin position="1"/>
        <end position="33"/>
    </location>
</feature>
<dbReference type="PANTHER" id="PTHR33067:SF9">
    <property type="entry name" value="RNA-DIRECTED DNA POLYMERASE"/>
    <property type="match status" value="1"/>
</dbReference>
<dbReference type="Proteomes" id="UP000257109">
    <property type="component" value="Unassembled WGS sequence"/>
</dbReference>
<evidence type="ECO:0000313" key="2">
    <source>
        <dbReference type="EMBL" id="RDY08533.1"/>
    </source>
</evidence>
<sequence>MTETDIESEPNVDSRVQQQAKTAPLPFPSWSLSTRKPETDEDLLKMFWRIEVNILLLDAIKQVPKYAKFLKELCIHKRNKLKAGAEVGGVLSTFIQMEVTTRTQPALPRKCRDPRIFSVSCTIGGGTFVDAMLDLGVSINVMLALVLKSLNLGYLEPTSVIIQLANRSVVQSMGILKDVLVQVNELIFLVDFYVLDMDDKTSGKGSTLILGRSFLMTVRTKIDVYVGTLSMEFRDNLVSFNIFEAMKHPPKDHSLYNIDIIEELVEEFTQLDSGNYNMPTFVEIFYASSIIEEADFINRTKVLDPSDSGNHVNSPDNLMNIFDSFDLLDQPRSITDLLPPQSPPNNELKPLPNHLKYIYLDNNQHSPQHKKAIEWKLFDLPGINPSIFMHRILMEEEASPIRQQQRRLNPTILEVVKKKIIKLLAVGIIYPILDTN</sequence>
<dbReference type="InterPro" id="IPR043502">
    <property type="entry name" value="DNA/RNA_pol_sf"/>
</dbReference>
<dbReference type="Gene3D" id="2.40.70.10">
    <property type="entry name" value="Acid Proteases"/>
    <property type="match status" value="1"/>
</dbReference>
<evidence type="ECO:0008006" key="4">
    <source>
        <dbReference type="Google" id="ProtNLM"/>
    </source>
</evidence>
<comment type="caution">
    <text evidence="2">The sequence shown here is derived from an EMBL/GenBank/DDBJ whole genome shotgun (WGS) entry which is preliminary data.</text>
</comment>
<dbReference type="InterPro" id="IPR021109">
    <property type="entry name" value="Peptidase_aspartic_dom_sf"/>
</dbReference>
<dbReference type="AlphaFoldDB" id="A0A371I0H7"/>
<dbReference type="CDD" id="cd00303">
    <property type="entry name" value="retropepsin_like"/>
    <property type="match status" value="1"/>
</dbReference>
<dbReference type="PANTHER" id="PTHR33067">
    <property type="entry name" value="RNA-DIRECTED DNA POLYMERASE-RELATED"/>
    <property type="match status" value="1"/>
</dbReference>
<evidence type="ECO:0000256" key="1">
    <source>
        <dbReference type="SAM" id="MobiDB-lite"/>
    </source>
</evidence>
<name>A0A371I0H7_MUCPR</name>
<evidence type="ECO:0000313" key="3">
    <source>
        <dbReference type="Proteomes" id="UP000257109"/>
    </source>
</evidence>